<evidence type="ECO:0000313" key="5">
    <source>
        <dbReference type="EMBL" id="SPB15582.1"/>
    </source>
</evidence>
<dbReference type="PROSITE" id="PS00606">
    <property type="entry name" value="KS3_1"/>
    <property type="match status" value="1"/>
</dbReference>
<reference evidence="6" key="1">
    <citation type="submission" date="2018-01" db="EMBL/GenBank/DDBJ databases">
        <authorList>
            <person name="Peeters C."/>
        </authorList>
    </citation>
    <scope>NUCLEOTIDE SEQUENCE [LARGE SCALE GENOMIC DNA]</scope>
</reference>
<dbReference type="InterPro" id="IPR050091">
    <property type="entry name" value="PKS_NRPS_Biosynth_Enz"/>
</dbReference>
<evidence type="ECO:0000256" key="3">
    <source>
        <dbReference type="ARBA" id="ARBA00022679"/>
    </source>
</evidence>
<keyword evidence="6" id="KW-1185">Reference proteome</keyword>
<dbReference type="SUPFAM" id="SSF53901">
    <property type="entry name" value="Thiolase-like"/>
    <property type="match status" value="1"/>
</dbReference>
<evidence type="ECO:0000313" key="6">
    <source>
        <dbReference type="Proteomes" id="UP000238169"/>
    </source>
</evidence>
<dbReference type="Gene3D" id="3.40.47.10">
    <property type="match status" value="1"/>
</dbReference>
<name>A0A2U3I5Z5_9BURK</name>
<feature type="domain" description="Ketosynthase family 3 (KS3)" evidence="4">
    <location>
        <begin position="2"/>
        <end position="293"/>
    </location>
</feature>
<keyword evidence="2" id="KW-0597">Phosphoprotein</keyword>
<dbReference type="EMBL" id="OGTP01000008">
    <property type="protein sequence ID" value="SPB15582.1"/>
    <property type="molecule type" value="Genomic_DNA"/>
</dbReference>
<evidence type="ECO:0000256" key="1">
    <source>
        <dbReference type="ARBA" id="ARBA00022450"/>
    </source>
</evidence>
<dbReference type="InterPro" id="IPR014030">
    <property type="entry name" value="Ketoacyl_synth_N"/>
</dbReference>
<evidence type="ECO:0000256" key="2">
    <source>
        <dbReference type="ARBA" id="ARBA00022553"/>
    </source>
</evidence>
<dbReference type="AlphaFoldDB" id="A0A2U3I5Z5"/>
<protein>
    <submittedName>
        <fullName evidence="5">Type I polyketide synthase WcbR</fullName>
    </submittedName>
</protein>
<dbReference type="PANTHER" id="PTHR43775:SF37">
    <property type="entry name" value="SI:DKEY-61P9.11"/>
    <property type="match status" value="1"/>
</dbReference>
<dbReference type="InterPro" id="IPR016039">
    <property type="entry name" value="Thiolase-like"/>
</dbReference>
<dbReference type="Pfam" id="PF00109">
    <property type="entry name" value="ketoacyl-synt"/>
    <property type="match status" value="1"/>
</dbReference>
<dbReference type="Proteomes" id="UP000238169">
    <property type="component" value="Unassembled WGS sequence"/>
</dbReference>
<proteinExistence type="predicted"/>
<dbReference type="PROSITE" id="PS52004">
    <property type="entry name" value="KS3_2"/>
    <property type="match status" value="1"/>
</dbReference>
<dbReference type="InterPro" id="IPR018201">
    <property type="entry name" value="Ketoacyl_synth_AS"/>
</dbReference>
<dbReference type="CDD" id="cd00833">
    <property type="entry name" value="PKS"/>
    <property type="match status" value="1"/>
</dbReference>
<dbReference type="GO" id="GO:0006633">
    <property type="term" value="P:fatty acid biosynthetic process"/>
    <property type="evidence" value="ECO:0007669"/>
    <property type="project" value="InterPro"/>
</dbReference>
<dbReference type="PANTHER" id="PTHR43775">
    <property type="entry name" value="FATTY ACID SYNTHASE"/>
    <property type="match status" value="1"/>
</dbReference>
<gene>
    <name evidence="5" type="ORF">NOV72_02802</name>
</gene>
<accession>A0A2U3I5Z5</accession>
<dbReference type="GO" id="GO:0004312">
    <property type="term" value="F:fatty acid synthase activity"/>
    <property type="evidence" value="ECO:0007669"/>
    <property type="project" value="TreeGrafter"/>
</dbReference>
<sequence>MNEKIAIVGMACRFPGGVTNPDEFWELLRNETDAVTEIPAGRFGTDFYRHPNKREPGRSYTFAAGVLDDVAGFDANFFGISPREAAQMDPQQRLLLELAWEAFEDAGMPPRAQRGTRCGVYVGVASPDYGNRSMDDLSAIDPYSATGNTLSIASNRLSYWFDLRGPSMSIDTACSSSLVALHQAVRALESGEADTAIAGGVNLLLHPFGFVAFSKASMLSPRGRCRAFDATADGYVRAEGGAVVVLKTLARALADGDTIHAVIAGTGVNSDGFSQGGISVPGAAAQADLLRTV</sequence>
<keyword evidence="3" id="KW-0808">Transferase</keyword>
<dbReference type="GO" id="GO:0004315">
    <property type="term" value="F:3-oxoacyl-[acyl-carrier-protein] synthase activity"/>
    <property type="evidence" value="ECO:0007669"/>
    <property type="project" value="InterPro"/>
</dbReference>
<dbReference type="InterPro" id="IPR020841">
    <property type="entry name" value="PKS_Beta-ketoAc_synthase_dom"/>
</dbReference>
<evidence type="ECO:0000259" key="4">
    <source>
        <dbReference type="PROSITE" id="PS52004"/>
    </source>
</evidence>
<organism evidence="5 6">
    <name type="scientific">Caballeronia novacaledonica</name>
    <dbReference type="NCBI Taxonomy" id="1544861"/>
    <lineage>
        <taxon>Bacteria</taxon>
        <taxon>Pseudomonadati</taxon>
        <taxon>Pseudomonadota</taxon>
        <taxon>Betaproteobacteria</taxon>
        <taxon>Burkholderiales</taxon>
        <taxon>Burkholderiaceae</taxon>
        <taxon>Caballeronia</taxon>
    </lineage>
</organism>
<keyword evidence="1" id="KW-0596">Phosphopantetheine</keyword>
<dbReference type="SMART" id="SM00825">
    <property type="entry name" value="PKS_KS"/>
    <property type="match status" value="1"/>
</dbReference>